<sequence length="166" mass="19190">MKLICFVPCSRTERQHFRPVMGKVPENRHRRDPPWNPLMLDALVKSGARERDAYCNVLDHQACDELCKVDNYWYGHCTAWDGKNFSCKCFDYIAPLDGSICTGKHAHCSRKCQETGSEGGFCYPQRDRGIERKRTGCECFKDVPPMLRRRKRSYKHVIVNGSGNSR</sequence>
<name>A0A0N4YPJ7_NIPBR</name>
<evidence type="ECO:0000313" key="1">
    <source>
        <dbReference type="EMBL" id="VDL82898.1"/>
    </source>
</evidence>
<protein>
    <submittedName>
        <fullName evidence="3">WSC domain-containing protein</fullName>
    </submittedName>
</protein>
<evidence type="ECO:0000313" key="3">
    <source>
        <dbReference type="WBParaSite" id="NBR_0001916801-mRNA-1"/>
    </source>
</evidence>
<dbReference type="Proteomes" id="UP000271162">
    <property type="component" value="Unassembled WGS sequence"/>
</dbReference>
<organism evidence="3">
    <name type="scientific">Nippostrongylus brasiliensis</name>
    <name type="common">Rat hookworm</name>
    <dbReference type="NCBI Taxonomy" id="27835"/>
    <lineage>
        <taxon>Eukaryota</taxon>
        <taxon>Metazoa</taxon>
        <taxon>Ecdysozoa</taxon>
        <taxon>Nematoda</taxon>
        <taxon>Chromadorea</taxon>
        <taxon>Rhabditida</taxon>
        <taxon>Rhabditina</taxon>
        <taxon>Rhabditomorpha</taxon>
        <taxon>Strongyloidea</taxon>
        <taxon>Heligmosomidae</taxon>
        <taxon>Nippostrongylus</taxon>
    </lineage>
</organism>
<gene>
    <name evidence="1" type="ORF">NBR_LOCUS19169</name>
</gene>
<accession>A0A0N4YPJ7</accession>
<reference evidence="1 2" key="2">
    <citation type="submission" date="2018-11" db="EMBL/GenBank/DDBJ databases">
        <authorList>
            <consortium name="Pathogen Informatics"/>
        </authorList>
    </citation>
    <scope>NUCLEOTIDE SEQUENCE [LARGE SCALE GENOMIC DNA]</scope>
</reference>
<evidence type="ECO:0000313" key="2">
    <source>
        <dbReference type="Proteomes" id="UP000271162"/>
    </source>
</evidence>
<proteinExistence type="predicted"/>
<dbReference type="AlphaFoldDB" id="A0A0N4YPJ7"/>
<dbReference type="EMBL" id="UYSL01023945">
    <property type="protein sequence ID" value="VDL82898.1"/>
    <property type="molecule type" value="Genomic_DNA"/>
</dbReference>
<keyword evidence="2" id="KW-1185">Reference proteome</keyword>
<dbReference type="WBParaSite" id="NBR_0001916801-mRNA-1">
    <property type="protein sequence ID" value="NBR_0001916801-mRNA-1"/>
    <property type="gene ID" value="NBR_0001916801"/>
</dbReference>
<reference evidence="3" key="1">
    <citation type="submission" date="2017-02" db="UniProtKB">
        <authorList>
            <consortium name="WormBaseParasite"/>
        </authorList>
    </citation>
    <scope>IDENTIFICATION</scope>
</reference>